<evidence type="ECO:0000259" key="4">
    <source>
        <dbReference type="Pfam" id="PF24883"/>
    </source>
</evidence>
<dbReference type="InterPro" id="IPR001680">
    <property type="entry name" value="WD40_rpt"/>
</dbReference>
<dbReference type="Pfam" id="PF13271">
    <property type="entry name" value="DUF4062"/>
    <property type="match status" value="1"/>
</dbReference>
<protein>
    <recommendedName>
        <fullName evidence="7">DUF4062 domain-containing protein</fullName>
    </recommendedName>
</protein>
<dbReference type="CDD" id="cd00200">
    <property type="entry name" value="WD40"/>
    <property type="match status" value="1"/>
</dbReference>
<dbReference type="EMBL" id="NXGD01000008">
    <property type="protein sequence ID" value="PRN00133.1"/>
    <property type="molecule type" value="Genomic_DNA"/>
</dbReference>
<evidence type="ECO:0000259" key="3">
    <source>
        <dbReference type="Pfam" id="PF13271"/>
    </source>
</evidence>
<dbReference type="Pfam" id="PF00400">
    <property type="entry name" value="WD40"/>
    <property type="match status" value="7"/>
</dbReference>
<dbReference type="Pfam" id="PF24883">
    <property type="entry name" value="NPHP3_N"/>
    <property type="match status" value="1"/>
</dbReference>
<evidence type="ECO:0008006" key="7">
    <source>
        <dbReference type="Google" id="ProtNLM"/>
    </source>
</evidence>
<gene>
    <name evidence="5" type="ORF">CJ668_07710</name>
</gene>
<feature type="repeat" description="WD" evidence="2">
    <location>
        <begin position="892"/>
        <end position="925"/>
    </location>
</feature>
<dbReference type="PANTHER" id="PTHR19871">
    <property type="entry name" value="BETA TRANSDUCIN-RELATED PROTEIN"/>
    <property type="match status" value="1"/>
</dbReference>
<dbReference type="SUPFAM" id="SSF52540">
    <property type="entry name" value="P-loop containing nucleoside triphosphate hydrolases"/>
    <property type="match status" value="1"/>
</dbReference>
<dbReference type="Proteomes" id="UP000238811">
    <property type="component" value="Unassembled WGS sequence"/>
</dbReference>
<keyword evidence="1" id="KW-0677">Repeat</keyword>
<dbReference type="InterPro" id="IPR056884">
    <property type="entry name" value="NPHP3-like_N"/>
</dbReference>
<evidence type="ECO:0000256" key="1">
    <source>
        <dbReference type="ARBA" id="ARBA00022737"/>
    </source>
</evidence>
<dbReference type="SUPFAM" id="SSF50978">
    <property type="entry name" value="WD40 repeat-like"/>
    <property type="match status" value="3"/>
</dbReference>
<keyword evidence="2" id="KW-0853">WD repeat</keyword>
<dbReference type="InterPro" id="IPR052752">
    <property type="entry name" value="NACHT-WD_repeat"/>
</dbReference>
<dbReference type="InterPro" id="IPR025139">
    <property type="entry name" value="DUF4062"/>
</dbReference>
<dbReference type="PANTHER" id="PTHR19871:SF14">
    <property type="entry name" value="DUF4062 DOMAIN-CONTAINING PROTEIN"/>
    <property type="match status" value="1"/>
</dbReference>
<dbReference type="PROSITE" id="PS50294">
    <property type="entry name" value="WD_REPEATS_REGION"/>
    <property type="match status" value="4"/>
</dbReference>
<dbReference type="InterPro" id="IPR015943">
    <property type="entry name" value="WD40/YVTN_repeat-like_dom_sf"/>
</dbReference>
<dbReference type="Gene3D" id="1.25.40.370">
    <property type="match status" value="1"/>
</dbReference>
<organism evidence="5 6">
    <name type="scientific">Aliarcobacter cryaerophilus</name>
    <dbReference type="NCBI Taxonomy" id="28198"/>
    <lineage>
        <taxon>Bacteria</taxon>
        <taxon>Pseudomonadati</taxon>
        <taxon>Campylobacterota</taxon>
        <taxon>Epsilonproteobacteria</taxon>
        <taxon>Campylobacterales</taxon>
        <taxon>Arcobacteraceae</taxon>
        <taxon>Aliarcobacter</taxon>
    </lineage>
</organism>
<evidence type="ECO:0000313" key="5">
    <source>
        <dbReference type="EMBL" id="PRN00133.1"/>
    </source>
</evidence>
<dbReference type="InterPro" id="IPR036322">
    <property type="entry name" value="WD40_repeat_dom_sf"/>
</dbReference>
<feature type="repeat" description="WD" evidence="2">
    <location>
        <begin position="1051"/>
        <end position="1082"/>
    </location>
</feature>
<feature type="repeat" description="WD" evidence="2">
    <location>
        <begin position="1011"/>
        <end position="1042"/>
    </location>
</feature>
<evidence type="ECO:0000256" key="2">
    <source>
        <dbReference type="PROSITE-ProRule" id="PRU00221"/>
    </source>
</evidence>
<feature type="domain" description="Nephrocystin 3-like N-terminal" evidence="4">
    <location>
        <begin position="376"/>
        <end position="490"/>
    </location>
</feature>
<feature type="repeat" description="WD" evidence="2">
    <location>
        <begin position="1196"/>
        <end position="1227"/>
    </location>
</feature>
<sequence length="1521" mass="178731">MQNKTFRLFVSSPFSDFKKERDVLHKKVFSRVDKFCNENGFSFQPIDLRWGVSAEAQLDQKTLEVCLEEVRACKHFPHPNFLIMAGDRYGYIPLPYMIEKTEFDKIKKILENDKEKILINYGEIKDEKGEISSQKTPKNLTRLELLEEWYKLDENQIPISYVLKPRVDEYKESENWKKDQEELRIILQYAVNKIFDNKDNQEYLKYFTSATEAEVLEGILDYKNITPTQEKLIENKIVENSKLDKEYVYGYIRTIQNPTEKYIDSTKDKEEENFLKQKAIDFKTNLTNTLNKDKNILTSSYDSIELYEENQLKEFEEFIYKKLINAIETQKNKSNEISKIEQEIIEQKKFKDDKQKGFIGREDTLSKIEDYVLNYKTNEPLIIYGISGMGKSSLIAKSIDNVSKLIPKNGLIYRFVGATQNSTTIKSLLISICDELANKNIIEKIKEYEYDEYKFFKQINEILSNIEKPIVLFIDALDQLQFKDSLQWLPENLPENFKIILSVLNDEKYDKDSHYYNIFKNKVDSNNLIDISKDSLESSKEELVKNLLSDLNRKIDDYQTKYLLDKWKETNYSPLYLKIAIEEVKHWKSGDTSQKLESNIEGIVKEYIKNLTKIYHHEEIFVNKVFGYIHASKDGLCEKELLEILSEDLHDNKVMKNLVLNKFHEPIKVINPRRKNNEEHILPMSIWSRLHTQIKPFIIERNIDNKPLMKFFHRQFTSVVDDLTKNNQIKLHTKLSQYFYTMQDKTKTWNKRYYSLRMLSELPYQLYKSEISKQLKEILFDLEFAGSVYDNNKQDSFKSILKEAIKLKDITEDEIYPWESFYREKEHLILKVDEDLWRPHQTLFQLAYEDGDDSPLTKEAEKLLQSEKIEFEWLRLVNRPKNVNRTGLLKVLEGHKDLVGGVKILEDGRILSYSYDNTLRLWDMDGKTLKVLEGHTKTINGIEILEDGRILSYADDKTLRLWDRDGNILKILEGHSGKINSLKILEDGRILSYSYETLRLWDKDGKLLNVLEGHTKPINGMEILEDGRILSYSDDKTLRLWDKDGNLLKVLEGHTDKIRGVKILKDKIILSYSDDTTLRLWNSEGKFLKVLEGHTQLIIGIELLKDGNILSYSADETLILWNTDGILLKVVDWVNGFVSNDEIFRRSFKEDNELKKSKKMGVFFGLKVLNSGHIIYHSYDNNLRIWNIEKNELKILKGHNDLIKGIIVLSNDTILSYSYDNTLKLWNKEYNELSTFLLNIGSIRKLEVLTNGNIISYSNDNILRIWNIEYYKSKFLNGHRDSIVKLEILENSEIISSSNSSMILWDKHGNKLKNLEWDSDLMLTLESLKVKRKKRFSLSRDKIVKIWFETNDRLSFKDKFTSFNRLKHAIKKVQILEDGKIVSHLHVNIRLLNEVGEELRVLSGHTKKIKGVEILKGGNILSYSSDSIIIWNKENYKPKVLKSHTNNFKYVDILEDGRILSFSGDRILKLLNQNGDILKNLYITIDDNIKGCCIITNKNIIFISNNKFFIYEIFYKPSNNK</sequence>
<evidence type="ECO:0000313" key="6">
    <source>
        <dbReference type="Proteomes" id="UP000238811"/>
    </source>
</evidence>
<dbReference type="Gene3D" id="2.130.10.10">
    <property type="entry name" value="YVTN repeat-like/Quinoprotein amine dehydrogenase"/>
    <property type="match status" value="4"/>
</dbReference>
<accession>A0A2S9TMW1</accession>
<dbReference type="PROSITE" id="PS50082">
    <property type="entry name" value="WD_REPEATS_2"/>
    <property type="match status" value="5"/>
</dbReference>
<dbReference type="InterPro" id="IPR027417">
    <property type="entry name" value="P-loop_NTPase"/>
</dbReference>
<feature type="domain" description="DUF4062" evidence="3">
    <location>
        <begin position="7"/>
        <end position="92"/>
    </location>
</feature>
<reference evidence="5 6" key="1">
    <citation type="submission" date="2017-09" db="EMBL/GenBank/DDBJ databases">
        <title>Reassesment of A. cryaerophilus.</title>
        <authorList>
            <person name="Perez-Cataluna A."/>
            <person name="Collado L."/>
            <person name="Salgado O."/>
            <person name="Lefinanco V."/>
            <person name="Figueras M.J."/>
        </authorList>
    </citation>
    <scope>NUCLEOTIDE SEQUENCE [LARGE SCALE GENOMIC DNA]</scope>
    <source>
        <strain evidence="5 6">LMG 10229</strain>
    </source>
</reference>
<proteinExistence type="predicted"/>
<feature type="repeat" description="WD" evidence="2">
    <location>
        <begin position="932"/>
        <end position="963"/>
    </location>
</feature>
<dbReference type="Gene3D" id="3.40.50.300">
    <property type="entry name" value="P-loop containing nucleotide triphosphate hydrolases"/>
    <property type="match status" value="1"/>
</dbReference>
<name>A0A2S9TMW1_9BACT</name>
<dbReference type="SMART" id="SM00320">
    <property type="entry name" value="WD40"/>
    <property type="match status" value="11"/>
</dbReference>
<comment type="caution">
    <text evidence="5">The sequence shown here is derived from an EMBL/GenBank/DDBJ whole genome shotgun (WGS) entry which is preliminary data.</text>
</comment>